<feature type="transmembrane region" description="Helical" evidence="6">
    <location>
        <begin position="210"/>
        <end position="227"/>
    </location>
</feature>
<evidence type="ECO:0000256" key="2">
    <source>
        <dbReference type="ARBA" id="ARBA00012438"/>
    </source>
</evidence>
<sequence length="537" mass="60297">MEWIHDTHEKPLTKGILLGTILISVLPLILLLSGVNFASPIGTAELEGLTNLPEDAIHDTLLRAFTGAFVHLILEWSGVIIAMATAVLAFVQYRITGNSATPIIGMALLSAGFIDAFHALSATQIINSVSDNSDFIPFTWGLSRTFKALILLVGVAIFILGLYRKRRRRNRLVLISSLGFLISSYILIRICATSSHLPSTQFPNQWITRPFDVAPLVLFIVLALWALPKFQKKEKSIFSQALIWSMVPAIATQLHMVFGSSELHDSHFNIAHFLKTISYVVPFVGITVDYLSTYRTQKIRLREIALARNRLEAKNKELNQISYATSHDLQEPLRTLVSMCDLLKMEYGGKFDELGEEILGYITQSSQRMSDLVKDLMMFNQVGQTKEISKIDCNEIVRSIKVDLAQIISENKATIESTKLPTIYGYETEIRLLFQNLISNSIKFKNKNRPLLVSIDSTENDTHWSFSVTDNGIGIAPEYQVKVFQIFQKLSHKGEYDGTGVGLAHSKKIIDHHDGRIWVESDGIEGCTFHFTIPKKN</sequence>
<reference evidence="8 9" key="1">
    <citation type="submission" date="2016-01" db="EMBL/GenBank/DDBJ databases">
        <title>Genome sequencing of Roseivirga spongicola UST030701-084.</title>
        <authorList>
            <person name="Selvaratnam C."/>
            <person name="Thevarajoo S."/>
            <person name="Goh K.M."/>
            <person name="Ee R."/>
            <person name="Chan K.-G."/>
            <person name="Chong C.S."/>
        </authorList>
    </citation>
    <scope>NUCLEOTIDE SEQUENCE [LARGE SCALE GENOMIC DNA]</scope>
    <source>
        <strain evidence="8 9">UST030701-084</strain>
    </source>
</reference>
<dbReference type="InterPro" id="IPR004358">
    <property type="entry name" value="Sig_transdc_His_kin-like_C"/>
</dbReference>
<keyword evidence="6" id="KW-0812">Transmembrane</keyword>
<evidence type="ECO:0000259" key="7">
    <source>
        <dbReference type="PROSITE" id="PS50109"/>
    </source>
</evidence>
<comment type="caution">
    <text evidence="8">The sequence shown here is derived from an EMBL/GenBank/DDBJ whole genome shotgun (WGS) entry which is preliminary data.</text>
</comment>
<dbReference type="PROSITE" id="PS50109">
    <property type="entry name" value="HIS_KIN"/>
    <property type="match status" value="1"/>
</dbReference>
<feature type="transmembrane region" description="Helical" evidence="6">
    <location>
        <begin position="103"/>
        <end position="126"/>
    </location>
</feature>
<feature type="transmembrane region" description="Helical" evidence="6">
    <location>
        <begin position="68"/>
        <end position="91"/>
    </location>
</feature>
<feature type="transmembrane region" description="Helical" evidence="6">
    <location>
        <begin position="146"/>
        <end position="163"/>
    </location>
</feature>
<dbReference type="GO" id="GO:0000155">
    <property type="term" value="F:phosphorelay sensor kinase activity"/>
    <property type="evidence" value="ECO:0007669"/>
    <property type="project" value="InterPro"/>
</dbReference>
<keyword evidence="9" id="KW-1185">Reference proteome</keyword>
<keyword evidence="3" id="KW-0597">Phosphoprotein</keyword>
<evidence type="ECO:0000256" key="1">
    <source>
        <dbReference type="ARBA" id="ARBA00000085"/>
    </source>
</evidence>
<dbReference type="PRINTS" id="PR00344">
    <property type="entry name" value="BCTRLSENSOR"/>
</dbReference>
<keyword evidence="5" id="KW-0418">Kinase</keyword>
<dbReference type="InterPro" id="IPR005467">
    <property type="entry name" value="His_kinase_dom"/>
</dbReference>
<dbReference type="EMBL" id="LRPC01000012">
    <property type="protein sequence ID" value="KYG75850.1"/>
    <property type="molecule type" value="Genomic_DNA"/>
</dbReference>
<keyword evidence="6" id="KW-0472">Membrane</keyword>
<dbReference type="Pfam" id="PF17159">
    <property type="entry name" value="MASE3"/>
    <property type="match status" value="1"/>
</dbReference>
<dbReference type="AlphaFoldDB" id="A0A150XAZ6"/>
<evidence type="ECO:0000313" key="9">
    <source>
        <dbReference type="Proteomes" id="UP000075606"/>
    </source>
</evidence>
<keyword evidence="4" id="KW-0808">Transferase</keyword>
<dbReference type="InterPro" id="IPR036097">
    <property type="entry name" value="HisK_dim/P_sf"/>
</dbReference>
<dbReference type="SMART" id="SM00387">
    <property type="entry name" value="HATPase_c"/>
    <property type="match status" value="1"/>
</dbReference>
<name>A0A150XAZ6_9BACT</name>
<dbReference type="STRING" id="333140.AWW68_08455"/>
<dbReference type="OrthoDB" id="890870at2"/>
<accession>A0A150XAZ6</accession>
<gene>
    <name evidence="8" type="ORF">AWW68_08455</name>
</gene>
<dbReference type="PANTHER" id="PTHR43304:SF1">
    <property type="entry name" value="PAC DOMAIN-CONTAINING PROTEIN"/>
    <property type="match status" value="1"/>
</dbReference>
<dbReference type="Pfam" id="PF00512">
    <property type="entry name" value="HisKA"/>
    <property type="match status" value="1"/>
</dbReference>
<dbReference type="InterPro" id="IPR033425">
    <property type="entry name" value="MASE3"/>
</dbReference>
<dbReference type="InterPro" id="IPR003594">
    <property type="entry name" value="HATPase_dom"/>
</dbReference>
<keyword evidence="6" id="KW-1133">Transmembrane helix</keyword>
<feature type="transmembrane region" description="Helical" evidence="6">
    <location>
        <begin position="12"/>
        <end position="32"/>
    </location>
</feature>
<feature type="transmembrane region" description="Helical" evidence="6">
    <location>
        <begin position="172"/>
        <end position="190"/>
    </location>
</feature>
<evidence type="ECO:0000256" key="5">
    <source>
        <dbReference type="ARBA" id="ARBA00022777"/>
    </source>
</evidence>
<dbReference type="SMART" id="SM00388">
    <property type="entry name" value="HisKA"/>
    <property type="match status" value="1"/>
</dbReference>
<dbReference type="SUPFAM" id="SSF55874">
    <property type="entry name" value="ATPase domain of HSP90 chaperone/DNA topoisomerase II/histidine kinase"/>
    <property type="match status" value="1"/>
</dbReference>
<dbReference type="SUPFAM" id="SSF47384">
    <property type="entry name" value="Homodimeric domain of signal transducing histidine kinase"/>
    <property type="match status" value="1"/>
</dbReference>
<evidence type="ECO:0000256" key="6">
    <source>
        <dbReference type="SAM" id="Phobius"/>
    </source>
</evidence>
<dbReference type="InterPro" id="IPR036890">
    <property type="entry name" value="HATPase_C_sf"/>
</dbReference>
<protein>
    <recommendedName>
        <fullName evidence="2">histidine kinase</fullName>
        <ecNumber evidence="2">2.7.13.3</ecNumber>
    </recommendedName>
</protein>
<feature type="transmembrane region" description="Helical" evidence="6">
    <location>
        <begin position="270"/>
        <end position="292"/>
    </location>
</feature>
<evidence type="ECO:0000313" key="8">
    <source>
        <dbReference type="EMBL" id="KYG75850.1"/>
    </source>
</evidence>
<feature type="transmembrane region" description="Helical" evidence="6">
    <location>
        <begin position="239"/>
        <end position="258"/>
    </location>
</feature>
<dbReference type="InterPro" id="IPR003661">
    <property type="entry name" value="HisK_dim/P_dom"/>
</dbReference>
<dbReference type="InterPro" id="IPR052162">
    <property type="entry name" value="Sensor_kinase/Photoreceptor"/>
</dbReference>
<evidence type="ECO:0000256" key="3">
    <source>
        <dbReference type="ARBA" id="ARBA00022553"/>
    </source>
</evidence>
<dbReference type="Gene3D" id="3.30.565.10">
    <property type="entry name" value="Histidine kinase-like ATPase, C-terminal domain"/>
    <property type="match status" value="1"/>
</dbReference>
<dbReference type="RefSeq" id="WP_068219857.1">
    <property type="nucleotide sequence ID" value="NZ_CP139724.1"/>
</dbReference>
<dbReference type="Gene3D" id="1.10.287.130">
    <property type="match status" value="1"/>
</dbReference>
<feature type="domain" description="Histidine kinase" evidence="7">
    <location>
        <begin position="324"/>
        <end position="537"/>
    </location>
</feature>
<organism evidence="8 9">
    <name type="scientific">Roseivirga spongicola</name>
    <dbReference type="NCBI Taxonomy" id="333140"/>
    <lineage>
        <taxon>Bacteria</taxon>
        <taxon>Pseudomonadati</taxon>
        <taxon>Bacteroidota</taxon>
        <taxon>Cytophagia</taxon>
        <taxon>Cytophagales</taxon>
        <taxon>Roseivirgaceae</taxon>
        <taxon>Roseivirga</taxon>
    </lineage>
</organism>
<comment type="catalytic activity">
    <reaction evidence="1">
        <text>ATP + protein L-histidine = ADP + protein N-phospho-L-histidine.</text>
        <dbReference type="EC" id="2.7.13.3"/>
    </reaction>
</comment>
<proteinExistence type="predicted"/>
<dbReference type="CDD" id="cd00082">
    <property type="entry name" value="HisKA"/>
    <property type="match status" value="1"/>
</dbReference>
<dbReference type="Proteomes" id="UP000075606">
    <property type="component" value="Unassembled WGS sequence"/>
</dbReference>
<dbReference type="PANTHER" id="PTHR43304">
    <property type="entry name" value="PHYTOCHROME-LIKE PROTEIN CPH1"/>
    <property type="match status" value="1"/>
</dbReference>
<dbReference type="EC" id="2.7.13.3" evidence="2"/>
<dbReference type="Pfam" id="PF02518">
    <property type="entry name" value="HATPase_c"/>
    <property type="match status" value="1"/>
</dbReference>
<evidence type="ECO:0000256" key="4">
    <source>
        <dbReference type="ARBA" id="ARBA00022679"/>
    </source>
</evidence>